<dbReference type="KEGG" id="mlz:F6J85_02240"/>
<dbReference type="SUPFAM" id="SSF48008">
    <property type="entry name" value="GntR ligand-binding domain-like"/>
    <property type="match status" value="1"/>
</dbReference>
<dbReference type="Gene3D" id="1.20.120.530">
    <property type="entry name" value="GntR ligand-binding domain-like"/>
    <property type="match status" value="1"/>
</dbReference>
<keyword evidence="2" id="KW-0238">DNA-binding</keyword>
<sequence length="242" mass="26142">MTLEAAPRGLEALAGGVERRGLRDHVYERILGLLLSGEVAPGARLSIDTIARQLQVSPTPVREAMVQLERTGLVTREALKGYRVAPPLRPSQLRELFDARLMLETTATRLATPATPGMVGELRAAQQAHRAVGERVMAAMAAGDSDVALTTAYFAADAAFHRVVFDHCGNHYLSEMSDTLGAQLHRMRQAAVHGVTDVREAIAEHEAVVEAFAGDDPDAPEQAMRRHVQLVGERSLAAARAE</sequence>
<dbReference type="Proteomes" id="UP000325516">
    <property type="component" value="Chromosome"/>
</dbReference>
<proteinExistence type="predicted"/>
<dbReference type="Gene3D" id="1.10.10.10">
    <property type="entry name" value="Winged helix-like DNA-binding domain superfamily/Winged helix DNA-binding domain"/>
    <property type="match status" value="1"/>
</dbReference>
<keyword evidence="1" id="KW-0805">Transcription regulation</keyword>
<gene>
    <name evidence="5" type="ORF">F6J85_02240</name>
</gene>
<dbReference type="GO" id="GO:0003677">
    <property type="term" value="F:DNA binding"/>
    <property type="evidence" value="ECO:0007669"/>
    <property type="project" value="UniProtKB-KW"/>
</dbReference>
<dbReference type="InterPro" id="IPR011711">
    <property type="entry name" value="GntR_C"/>
</dbReference>
<dbReference type="SMART" id="SM00895">
    <property type="entry name" value="FCD"/>
    <property type="match status" value="1"/>
</dbReference>
<reference evidence="6" key="1">
    <citation type="submission" date="2019-09" db="EMBL/GenBank/DDBJ databases">
        <title>Mumia zhuanghuii sp. nov. isolated from the intestinal contents of plateau pika (Ochotona curzoniae) in the Qinghai-Tibet plateau of China.</title>
        <authorList>
            <person name="Tian Z."/>
        </authorList>
    </citation>
    <scope>NUCLEOTIDE SEQUENCE [LARGE SCALE GENOMIC DNA]</scope>
    <source>
        <strain evidence="6">L-031</strain>
    </source>
</reference>
<dbReference type="PROSITE" id="PS50949">
    <property type="entry name" value="HTH_GNTR"/>
    <property type="match status" value="1"/>
</dbReference>
<dbReference type="InterPro" id="IPR000524">
    <property type="entry name" value="Tscrpt_reg_HTH_GntR"/>
</dbReference>
<dbReference type="GO" id="GO:0003700">
    <property type="term" value="F:DNA-binding transcription factor activity"/>
    <property type="evidence" value="ECO:0007669"/>
    <property type="project" value="InterPro"/>
</dbReference>
<evidence type="ECO:0000313" key="6">
    <source>
        <dbReference type="Proteomes" id="UP000325516"/>
    </source>
</evidence>
<dbReference type="SMART" id="SM00345">
    <property type="entry name" value="HTH_GNTR"/>
    <property type="match status" value="1"/>
</dbReference>
<evidence type="ECO:0000256" key="3">
    <source>
        <dbReference type="ARBA" id="ARBA00023163"/>
    </source>
</evidence>
<keyword evidence="6" id="KW-1185">Reference proteome</keyword>
<evidence type="ECO:0000256" key="2">
    <source>
        <dbReference type="ARBA" id="ARBA00023125"/>
    </source>
</evidence>
<dbReference type="PANTHER" id="PTHR43537:SF5">
    <property type="entry name" value="UXU OPERON TRANSCRIPTIONAL REGULATOR"/>
    <property type="match status" value="1"/>
</dbReference>
<evidence type="ECO:0000259" key="4">
    <source>
        <dbReference type="PROSITE" id="PS50949"/>
    </source>
</evidence>
<name>A0A5J6L0K7_9MICO</name>
<feature type="domain" description="HTH gntR-type" evidence="4">
    <location>
        <begin position="20"/>
        <end position="87"/>
    </location>
</feature>
<dbReference type="SUPFAM" id="SSF46785">
    <property type="entry name" value="Winged helix' DNA-binding domain"/>
    <property type="match status" value="1"/>
</dbReference>
<dbReference type="Pfam" id="PF07729">
    <property type="entry name" value="FCD"/>
    <property type="match status" value="1"/>
</dbReference>
<dbReference type="PANTHER" id="PTHR43537">
    <property type="entry name" value="TRANSCRIPTIONAL REGULATOR, GNTR FAMILY"/>
    <property type="match status" value="1"/>
</dbReference>
<evidence type="ECO:0000256" key="1">
    <source>
        <dbReference type="ARBA" id="ARBA00023015"/>
    </source>
</evidence>
<dbReference type="EMBL" id="CP044232">
    <property type="protein sequence ID" value="QEW02033.1"/>
    <property type="molecule type" value="Genomic_DNA"/>
</dbReference>
<protein>
    <submittedName>
        <fullName evidence="5">GntR family transcriptional regulator</fullName>
    </submittedName>
</protein>
<evidence type="ECO:0000313" key="5">
    <source>
        <dbReference type="EMBL" id="QEW02033.1"/>
    </source>
</evidence>
<dbReference type="RefSeq" id="WP_150923670.1">
    <property type="nucleotide sequence ID" value="NZ_CP044232.1"/>
</dbReference>
<organism evidence="5 6">
    <name type="scientific">Microbacterium lushaniae</name>
    <dbReference type="NCBI Taxonomy" id="2614639"/>
    <lineage>
        <taxon>Bacteria</taxon>
        <taxon>Bacillati</taxon>
        <taxon>Actinomycetota</taxon>
        <taxon>Actinomycetes</taxon>
        <taxon>Micrococcales</taxon>
        <taxon>Microbacteriaceae</taxon>
        <taxon>Microbacterium</taxon>
    </lineage>
</organism>
<dbReference type="Pfam" id="PF00392">
    <property type="entry name" value="GntR"/>
    <property type="match status" value="1"/>
</dbReference>
<dbReference type="InterPro" id="IPR008920">
    <property type="entry name" value="TF_FadR/GntR_C"/>
</dbReference>
<dbReference type="InterPro" id="IPR036390">
    <property type="entry name" value="WH_DNA-bd_sf"/>
</dbReference>
<keyword evidence="3" id="KW-0804">Transcription</keyword>
<accession>A0A5J6L0K7</accession>
<dbReference type="CDD" id="cd07377">
    <property type="entry name" value="WHTH_GntR"/>
    <property type="match status" value="1"/>
</dbReference>
<dbReference type="AlphaFoldDB" id="A0A5J6L0K7"/>
<dbReference type="InterPro" id="IPR036388">
    <property type="entry name" value="WH-like_DNA-bd_sf"/>
</dbReference>